<dbReference type="CDD" id="cd00075">
    <property type="entry name" value="HATPase"/>
    <property type="match status" value="1"/>
</dbReference>
<accession>A0AB39UAX2</accession>
<dbReference type="PANTHER" id="PTHR43711">
    <property type="entry name" value="TWO-COMPONENT HISTIDINE KINASE"/>
    <property type="match status" value="1"/>
</dbReference>
<protein>
    <recommendedName>
        <fullName evidence="4">histidine kinase</fullName>
        <ecNumber evidence="4">2.7.13.3</ecNumber>
    </recommendedName>
</protein>
<sequence length="375" mass="41615">MRRKSSVEALQIHGPDASEMEALPRKRSMRIKERRFAPSTFIWTFVILCSLAGCQALILGSYVKLPSFPPLFIAGMTGYWAIVAGIVSFISYRQVRRRLEPVHRFSEASQLVADGDFSVYLNPRHLPESKDWDADDEMFKDFNIMVEALGSIETMKNDFVVNVSHEIKTPLAIIQSYSQLLGKPGLSDEQRTHYSEIVTSATKRLGQFVTNILKLSKMENQSIDLQLEDCDIPRQLTDIVLGLSDSFDARDIQLDIDMDDTALAKADSGLLEIIWGNILGNAMKFTEPGGHVSIRQSSDDSMVSVEIRDDGCGMSSDELAHVFDKFYQADTSHAAQGNGLGMAMVHRAVELLGGSITIHSERGKGTEVQVRLPAA</sequence>
<evidence type="ECO:0000256" key="4">
    <source>
        <dbReference type="ARBA" id="ARBA00012438"/>
    </source>
</evidence>
<dbReference type="FunFam" id="3.30.565.10:FF:000006">
    <property type="entry name" value="Sensor histidine kinase WalK"/>
    <property type="match status" value="1"/>
</dbReference>
<evidence type="ECO:0000256" key="10">
    <source>
        <dbReference type="ARBA" id="ARBA00023012"/>
    </source>
</evidence>
<dbReference type="InterPro" id="IPR036097">
    <property type="entry name" value="HisK_dim/P_sf"/>
</dbReference>
<gene>
    <name evidence="16" type="ORF">QN062_07460</name>
    <name evidence="15" type="ORF">QN216_01655</name>
    <name evidence="14" type="ORF">QN217_08800</name>
</gene>
<evidence type="ECO:0000259" key="13">
    <source>
        <dbReference type="PROSITE" id="PS50109"/>
    </source>
</evidence>
<evidence type="ECO:0000256" key="1">
    <source>
        <dbReference type="ARBA" id="ARBA00000085"/>
    </source>
</evidence>
<dbReference type="InterPro" id="IPR050736">
    <property type="entry name" value="Sensor_HK_Regulatory"/>
</dbReference>
<evidence type="ECO:0000256" key="12">
    <source>
        <dbReference type="SAM" id="Phobius"/>
    </source>
</evidence>
<evidence type="ECO:0000256" key="8">
    <source>
        <dbReference type="ARBA" id="ARBA00022777"/>
    </source>
</evidence>
<dbReference type="SMART" id="SM00304">
    <property type="entry name" value="HAMP"/>
    <property type="match status" value="1"/>
</dbReference>
<dbReference type="GO" id="GO:0005509">
    <property type="term" value="F:calcium ion binding"/>
    <property type="evidence" value="ECO:0007669"/>
    <property type="project" value="UniProtKB-ARBA"/>
</dbReference>
<dbReference type="SMART" id="SM00387">
    <property type="entry name" value="HATPase_c"/>
    <property type="match status" value="1"/>
</dbReference>
<dbReference type="CDD" id="cd00082">
    <property type="entry name" value="HisKA"/>
    <property type="match status" value="1"/>
</dbReference>
<dbReference type="SUPFAM" id="SSF47384">
    <property type="entry name" value="Homodimeric domain of signal transducing histidine kinase"/>
    <property type="match status" value="1"/>
</dbReference>
<keyword evidence="5" id="KW-0597">Phosphoprotein</keyword>
<evidence type="ECO:0000313" key="14">
    <source>
        <dbReference type="EMBL" id="XDS46218.1"/>
    </source>
</evidence>
<dbReference type="PROSITE" id="PS50109">
    <property type="entry name" value="HIS_KIN"/>
    <property type="match status" value="1"/>
</dbReference>
<evidence type="ECO:0000256" key="11">
    <source>
        <dbReference type="ARBA" id="ARBA00023136"/>
    </source>
</evidence>
<dbReference type="InterPro" id="IPR003661">
    <property type="entry name" value="HisK_dim/P_dom"/>
</dbReference>
<evidence type="ECO:0000313" key="15">
    <source>
        <dbReference type="EMBL" id="XDS49002.1"/>
    </source>
</evidence>
<dbReference type="AlphaFoldDB" id="A0AB39UAX2"/>
<dbReference type="InterPro" id="IPR004358">
    <property type="entry name" value="Sig_transdc_His_kin-like_C"/>
</dbReference>
<feature type="transmembrane region" description="Helical" evidence="12">
    <location>
        <begin position="71"/>
        <end position="92"/>
    </location>
</feature>
<evidence type="ECO:0000256" key="7">
    <source>
        <dbReference type="ARBA" id="ARBA00022692"/>
    </source>
</evidence>
<dbReference type="InterPro" id="IPR005467">
    <property type="entry name" value="His_kinase_dom"/>
</dbReference>
<proteinExistence type="predicted"/>
<evidence type="ECO:0000256" key="9">
    <source>
        <dbReference type="ARBA" id="ARBA00022989"/>
    </source>
</evidence>
<feature type="transmembrane region" description="Helical" evidence="12">
    <location>
        <begin position="36"/>
        <end position="59"/>
    </location>
</feature>
<evidence type="ECO:0000256" key="6">
    <source>
        <dbReference type="ARBA" id="ARBA00022679"/>
    </source>
</evidence>
<dbReference type="Pfam" id="PF00512">
    <property type="entry name" value="HisKA"/>
    <property type="match status" value="1"/>
</dbReference>
<keyword evidence="9 12" id="KW-1133">Transmembrane helix</keyword>
<evidence type="ECO:0000313" key="16">
    <source>
        <dbReference type="EMBL" id="XDS50226.1"/>
    </source>
</evidence>
<dbReference type="Gene3D" id="3.30.565.10">
    <property type="entry name" value="Histidine kinase-like ATPase, C-terminal domain"/>
    <property type="match status" value="1"/>
</dbReference>
<dbReference type="InterPro" id="IPR003660">
    <property type="entry name" value="HAMP_dom"/>
</dbReference>
<dbReference type="EMBL" id="CP129683">
    <property type="protein sequence ID" value="XDS50226.1"/>
    <property type="molecule type" value="Genomic_DNA"/>
</dbReference>
<feature type="domain" description="Histidine kinase" evidence="13">
    <location>
        <begin position="162"/>
        <end position="375"/>
    </location>
</feature>
<dbReference type="Pfam" id="PF02518">
    <property type="entry name" value="HATPase_c"/>
    <property type="match status" value="1"/>
</dbReference>
<dbReference type="EMBL" id="CP129675">
    <property type="protein sequence ID" value="XDS46218.1"/>
    <property type="molecule type" value="Genomic_DNA"/>
</dbReference>
<comment type="subcellular location">
    <subcellularLocation>
        <location evidence="3">Cell membrane</location>
    </subcellularLocation>
</comment>
<keyword evidence="10" id="KW-0902">Two-component regulatory system</keyword>
<dbReference type="GO" id="GO:0000155">
    <property type="term" value="F:phosphorelay sensor kinase activity"/>
    <property type="evidence" value="ECO:0007669"/>
    <property type="project" value="InterPro"/>
</dbReference>
<organism evidence="14">
    <name type="scientific">Bifidobacterium fermentum</name>
    <dbReference type="NCBI Taxonomy" id="3059035"/>
    <lineage>
        <taxon>Bacteria</taxon>
        <taxon>Bacillati</taxon>
        <taxon>Actinomycetota</taxon>
        <taxon>Actinomycetes</taxon>
        <taxon>Bifidobacteriales</taxon>
        <taxon>Bifidobacteriaceae</taxon>
        <taxon>Bifidobacterium</taxon>
    </lineage>
</organism>
<evidence type="ECO:0000256" key="3">
    <source>
        <dbReference type="ARBA" id="ARBA00004236"/>
    </source>
</evidence>
<dbReference type="GO" id="GO:0005886">
    <property type="term" value="C:plasma membrane"/>
    <property type="evidence" value="ECO:0007669"/>
    <property type="project" value="UniProtKB-SubCell"/>
</dbReference>
<dbReference type="SUPFAM" id="SSF55874">
    <property type="entry name" value="ATPase domain of HSP90 chaperone/DNA topoisomerase II/histidine kinase"/>
    <property type="match status" value="1"/>
</dbReference>
<dbReference type="EC" id="2.7.13.3" evidence="4"/>
<name>A0AB39UAX2_9BIFI</name>
<dbReference type="EMBL" id="CP129682">
    <property type="protein sequence ID" value="XDS49002.1"/>
    <property type="molecule type" value="Genomic_DNA"/>
</dbReference>
<keyword evidence="7 12" id="KW-0812">Transmembrane</keyword>
<dbReference type="CDD" id="cd06225">
    <property type="entry name" value="HAMP"/>
    <property type="match status" value="1"/>
</dbReference>
<dbReference type="RefSeq" id="WP_369341200.1">
    <property type="nucleotide sequence ID" value="NZ_CP129675.1"/>
</dbReference>
<evidence type="ECO:0000256" key="2">
    <source>
        <dbReference type="ARBA" id="ARBA00001968"/>
    </source>
</evidence>
<dbReference type="InterPro" id="IPR003594">
    <property type="entry name" value="HATPase_dom"/>
</dbReference>
<keyword evidence="6" id="KW-0808">Transferase</keyword>
<reference evidence="14" key="1">
    <citation type="submission" date="2023-07" db="EMBL/GenBank/DDBJ databases">
        <title>Bifidobacterium aquikefiriaerophilum sp. nov. and Bifidobacterium eccum sp. nov., isolated from water kefir.</title>
        <authorList>
            <person name="Breselge S."/>
            <person name="Bellassi P."/>
            <person name="Barcenilla C."/>
            <person name="Alvarez-Ordonez A."/>
            <person name="Morelli L."/>
            <person name="Cotter P.D."/>
        </authorList>
    </citation>
    <scope>NUCLEOTIDE SEQUENCE</scope>
    <source>
        <strain evidence="16">WK012_4_13</strain>
        <strain evidence="15">WK013_4_14</strain>
        <strain evidence="14">WK048_4_13</strain>
    </source>
</reference>
<keyword evidence="8 14" id="KW-0418">Kinase</keyword>
<dbReference type="Gene3D" id="1.10.287.130">
    <property type="match status" value="1"/>
</dbReference>
<evidence type="ECO:0000256" key="5">
    <source>
        <dbReference type="ARBA" id="ARBA00022553"/>
    </source>
</evidence>
<dbReference type="KEGG" id="bfk:QN062_07460"/>
<dbReference type="PANTHER" id="PTHR43711:SF26">
    <property type="entry name" value="SENSOR HISTIDINE KINASE RCSC"/>
    <property type="match status" value="1"/>
</dbReference>
<dbReference type="SMART" id="SM00388">
    <property type="entry name" value="HisKA"/>
    <property type="match status" value="1"/>
</dbReference>
<keyword evidence="11 12" id="KW-0472">Membrane</keyword>
<comment type="cofactor">
    <cofactor evidence="2">
        <name>a divalent metal cation</name>
        <dbReference type="ChEBI" id="CHEBI:60240"/>
    </cofactor>
</comment>
<comment type="catalytic activity">
    <reaction evidence="1">
        <text>ATP + protein L-histidine = ADP + protein N-phospho-L-histidine.</text>
        <dbReference type="EC" id="2.7.13.3"/>
    </reaction>
</comment>
<dbReference type="InterPro" id="IPR036890">
    <property type="entry name" value="HATPase_C_sf"/>
</dbReference>
<dbReference type="FunFam" id="1.10.287.130:FF:000001">
    <property type="entry name" value="Two-component sensor histidine kinase"/>
    <property type="match status" value="1"/>
</dbReference>
<dbReference type="PRINTS" id="PR00344">
    <property type="entry name" value="BCTRLSENSOR"/>
</dbReference>